<feature type="domain" description="ProQ/FinO" evidence="5">
    <location>
        <begin position="68"/>
        <end position="184"/>
    </location>
</feature>
<evidence type="ECO:0000256" key="1">
    <source>
        <dbReference type="ARBA" id="ARBA00022490"/>
    </source>
</evidence>
<dbReference type="Gene3D" id="1.10.1710.10">
    <property type="entry name" value="ProQ/FinO domain"/>
    <property type="match status" value="1"/>
</dbReference>
<dbReference type="AlphaFoldDB" id="A0A6I6D374"/>
<dbReference type="SUPFAM" id="SSF48657">
    <property type="entry name" value="FinO-like"/>
    <property type="match status" value="1"/>
</dbReference>
<proteinExistence type="predicted"/>
<dbReference type="RefSeq" id="WP_156574997.1">
    <property type="nucleotide sequence ID" value="NZ_CP046415.1"/>
</dbReference>
<dbReference type="Pfam" id="PF04352">
    <property type="entry name" value="ProQ"/>
    <property type="match status" value="1"/>
</dbReference>
<dbReference type="InterPro" id="IPR016103">
    <property type="entry name" value="ProQ/FinO"/>
</dbReference>
<dbReference type="GO" id="GO:0010608">
    <property type="term" value="P:post-transcriptional regulation of gene expression"/>
    <property type="evidence" value="ECO:0007669"/>
    <property type="project" value="InterPro"/>
</dbReference>
<feature type="compositionally biased region" description="Low complexity" evidence="4">
    <location>
        <begin position="20"/>
        <end position="34"/>
    </location>
</feature>
<dbReference type="GO" id="GO:0005829">
    <property type="term" value="C:cytosol"/>
    <property type="evidence" value="ECO:0007669"/>
    <property type="project" value="TreeGrafter"/>
</dbReference>
<feature type="compositionally biased region" description="Basic and acidic residues" evidence="4">
    <location>
        <begin position="247"/>
        <end position="256"/>
    </location>
</feature>
<dbReference type="PANTHER" id="PTHR38106">
    <property type="entry name" value="RNA CHAPERONE PROQ"/>
    <property type="match status" value="1"/>
</dbReference>
<dbReference type="SMART" id="SM00945">
    <property type="entry name" value="ProQ"/>
    <property type="match status" value="1"/>
</dbReference>
<evidence type="ECO:0000256" key="4">
    <source>
        <dbReference type="SAM" id="MobiDB-lite"/>
    </source>
</evidence>
<feature type="region of interest" description="Disordered" evidence="4">
    <location>
        <begin position="1"/>
        <end position="91"/>
    </location>
</feature>
<evidence type="ECO:0000256" key="3">
    <source>
        <dbReference type="ARBA" id="ARBA00023186"/>
    </source>
</evidence>
<dbReference type="Proteomes" id="UP000427716">
    <property type="component" value="Chromosome"/>
</dbReference>
<dbReference type="KEGG" id="ghl:GM160_10480"/>
<feature type="compositionally biased region" description="Polar residues" evidence="4">
    <location>
        <begin position="9"/>
        <end position="18"/>
    </location>
</feature>
<protein>
    <recommendedName>
        <fullName evidence="5">ProQ/FinO domain-containing protein</fullName>
    </recommendedName>
</protein>
<dbReference type="GO" id="GO:0033592">
    <property type="term" value="F:RNA strand annealing activity"/>
    <property type="evidence" value="ECO:0007669"/>
    <property type="project" value="InterPro"/>
</dbReference>
<evidence type="ECO:0000256" key="2">
    <source>
        <dbReference type="ARBA" id="ARBA00022884"/>
    </source>
</evidence>
<dbReference type="PANTHER" id="PTHR38106:SF1">
    <property type="entry name" value="RNA CHAPERONE PROQ"/>
    <property type="match status" value="1"/>
</dbReference>
<accession>A0A6I6D374</accession>
<feature type="compositionally biased region" description="Basic and acidic residues" evidence="4">
    <location>
        <begin position="217"/>
        <end position="238"/>
    </location>
</feature>
<dbReference type="EMBL" id="CP046415">
    <property type="protein sequence ID" value="QGT79278.1"/>
    <property type="molecule type" value="Genomic_DNA"/>
</dbReference>
<dbReference type="InterPro" id="IPR036442">
    <property type="entry name" value="ProQ/FinO_sf"/>
</dbReference>
<keyword evidence="7" id="KW-1185">Reference proteome</keyword>
<organism evidence="6 7">
    <name type="scientific">Guyparkeria halophila</name>
    <dbReference type="NCBI Taxonomy" id="47960"/>
    <lineage>
        <taxon>Bacteria</taxon>
        <taxon>Pseudomonadati</taxon>
        <taxon>Pseudomonadota</taxon>
        <taxon>Gammaproteobacteria</taxon>
        <taxon>Chromatiales</taxon>
        <taxon>Thioalkalibacteraceae</taxon>
        <taxon>Guyparkeria</taxon>
    </lineage>
</organism>
<keyword evidence="3" id="KW-0143">Chaperone</keyword>
<dbReference type="InterPro" id="IPR023529">
    <property type="entry name" value="ProQ"/>
</dbReference>
<feature type="compositionally biased region" description="Basic and acidic residues" evidence="4">
    <location>
        <begin position="146"/>
        <end position="182"/>
    </location>
</feature>
<reference evidence="6 7" key="1">
    <citation type="submission" date="2019-11" db="EMBL/GenBank/DDBJ databases">
        <authorList>
            <person name="Zhang J."/>
            <person name="Sun C."/>
        </authorList>
    </citation>
    <scope>NUCLEOTIDE SEQUENCE [LARGE SCALE GENOMIC DNA]</scope>
    <source>
        <strain evidence="7">sp2</strain>
    </source>
</reference>
<name>A0A6I6D374_9GAMM</name>
<evidence type="ECO:0000313" key="6">
    <source>
        <dbReference type="EMBL" id="QGT79278.1"/>
    </source>
</evidence>
<gene>
    <name evidence="6" type="ORF">GM160_10480</name>
</gene>
<dbReference type="GO" id="GO:0034057">
    <property type="term" value="F:RNA strand-exchange activity"/>
    <property type="evidence" value="ECO:0007669"/>
    <property type="project" value="InterPro"/>
</dbReference>
<keyword evidence="2" id="KW-0694">RNA-binding</keyword>
<keyword evidence="1" id="KW-0963">Cytoplasm</keyword>
<feature type="region of interest" description="Disordered" evidence="4">
    <location>
        <begin position="146"/>
        <end position="265"/>
    </location>
</feature>
<evidence type="ECO:0000313" key="7">
    <source>
        <dbReference type="Proteomes" id="UP000427716"/>
    </source>
</evidence>
<sequence length="265" mass="28602">MTADEHQATDPQPDSTGTDAVETTPETSAETPADPTEKAATDEAGNGAQGDEGQAATAVASESNQPKKPRVHPREAIKQFEAAWPEAFSSDPKQVKPLAIGILQQILADRPAELDGLNSKAIRAAMKFYTSRLSYHIAMKNAEHRIDLKGEPAEPVDDKARGHAEEQIKAIHAARDAKRAEQGETEDGGEKKPRRPRKAAGKPSGPRKGAKSAPRGDGGKRRSEGRPSKGDKPRKENQPDPALKNMSMEEKLDRLAQRFGQDGVK</sequence>
<evidence type="ECO:0000259" key="5">
    <source>
        <dbReference type="SMART" id="SM00945"/>
    </source>
</evidence>